<dbReference type="PRINTS" id="PR00039">
    <property type="entry name" value="HTHLYSR"/>
</dbReference>
<dbReference type="Proteomes" id="UP000515733">
    <property type="component" value="Chromosome"/>
</dbReference>
<evidence type="ECO:0000256" key="1">
    <source>
        <dbReference type="ARBA" id="ARBA00009437"/>
    </source>
</evidence>
<dbReference type="InterPro" id="IPR000847">
    <property type="entry name" value="LysR_HTH_N"/>
</dbReference>
<keyword evidence="2" id="KW-0805">Transcription regulation</keyword>
<comment type="similarity">
    <text evidence="1">Belongs to the LysR transcriptional regulatory family.</text>
</comment>
<dbReference type="CDD" id="cd08417">
    <property type="entry name" value="PBP2_Nitroaromatics_like"/>
    <property type="match status" value="1"/>
</dbReference>
<dbReference type="EMBL" id="LR778301">
    <property type="protein sequence ID" value="CAB1368456.1"/>
    <property type="molecule type" value="Genomic_DNA"/>
</dbReference>
<dbReference type="InterPro" id="IPR050389">
    <property type="entry name" value="LysR-type_TF"/>
</dbReference>
<gene>
    <name evidence="6" type="ORF">DENOEST_1291</name>
</gene>
<dbReference type="SUPFAM" id="SSF46785">
    <property type="entry name" value="Winged helix' DNA-binding domain"/>
    <property type="match status" value="1"/>
</dbReference>
<dbReference type="GO" id="GO:0003700">
    <property type="term" value="F:DNA-binding transcription factor activity"/>
    <property type="evidence" value="ECO:0007669"/>
    <property type="project" value="InterPro"/>
</dbReference>
<dbReference type="AlphaFoldDB" id="A0A6S6XR32"/>
<accession>A0A6S6XR32</accession>
<keyword evidence="7" id="KW-1185">Reference proteome</keyword>
<feature type="domain" description="HTH lysR-type" evidence="5">
    <location>
        <begin position="9"/>
        <end position="66"/>
    </location>
</feature>
<evidence type="ECO:0000256" key="2">
    <source>
        <dbReference type="ARBA" id="ARBA00023015"/>
    </source>
</evidence>
<dbReference type="Gene3D" id="1.10.10.10">
    <property type="entry name" value="Winged helix-like DNA-binding domain superfamily/Winged helix DNA-binding domain"/>
    <property type="match status" value="1"/>
</dbReference>
<sequence>MKNIDIRRVDLNLLVAFEAIYEEGSVTRASERLHLTQSAISHALSRLRELCDDPLFERNGNIITPTAMARRLIGPVQSALRLLEQSINQAHPAKPEKVRPRLNIGMLLATYGPGFLPQLTASMGNTPPYEIAVSHYSLGKLESHLAAGKFDVAIQFEFPHSSRIRSTLLNCEKLGIMVRQGHPLSKGTMDLDAYLGQYHVVVAPFEQDANLVDLEFQRLGLKREIVLRCQDYWTACKTVAATDFLLTATRSTLALMQESFPGNRLVALPTDLNTPREMNIRLYWHESKEEDPANLWLRNTLCSIFTGYRNSSPD</sequence>
<keyword evidence="4" id="KW-0804">Transcription</keyword>
<dbReference type="SUPFAM" id="SSF53850">
    <property type="entry name" value="Periplasmic binding protein-like II"/>
    <property type="match status" value="1"/>
</dbReference>
<dbReference type="PROSITE" id="PS50931">
    <property type="entry name" value="HTH_LYSR"/>
    <property type="match status" value="1"/>
</dbReference>
<protein>
    <submittedName>
        <fullName evidence="6">Putative PCP degradation transcriptional activation protein</fullName>
    </submittedName>
</protein>
<dbReference type="RefSeq" id="WP_183148215.1">
    <property type="nucleotide sequence ID" value="NZ_LR778301.1"/>
</dbReference>
<organism evidence="6 7">
    <name type="scientific">Denitratisoma oestradiolicum</name>
    <dbReference type="NCBI Taxonomy" id="311182"/>
    <lineage>
        <taxon>Bacteria</taxon>
        <taxon>Pseudomonadati</taxon>
        <taxon>Pseudomonadota</taxon>
        <taxon>Betaproteobacteria</taxon>
        <taxon>Nitrosomonadales</taxon>
        <taxon>Sterolibacteriaceae</taxon>
        <taxon>Denitratisoma</taxon>
    </lineage>
</organism>
<dbReference type="Pfam" id="PF00126">
    <property type="entry name" value="HTH_1"/>
    <property type="match status" value="1"/>
</dbReference>
<keyword evidence="3" id="KW-0238">DNA-binding</keyword>
<dbReference type="Pfam" id="PF03466">
    <property type="entry name" value="LysR_substrate"/>
    <property type="match status" value="1"/>
</dbReference>
<dbReference type="PANTHER" id="PTHR30118:SF15">
    <property type="entry name" value="TRANSCRIPTIONAL REGULATORY PROTEIN"/>
    <property type="match status" value="1"/>
</dbReference>
<name>A0A6S6XR32_9PROT</name>
<dbReference type="InterPro" id="IPR037402">
    <property type="entry name" value="YidZ_PBP2"/>
</dbReference>
<evidence type="ECO:0000259" key="5">
    <source>
        <dbReference type="PROSITE" id="PS50931"/>
    </source>
</evidence>
<evidence type="ECO:0000313" key="7">
    <source>
        <dbReference type="Proteomes" id="UP000515733"/>
    </source>
</evidence>
<dbReference type="Gene3D" id="3.40.190.10">
    <property type="entry name" value="Periplasmic binding protein-like II"/>
    <property type="match status" value="2"/>
</dbReference>
<evidence type="ECO:0000256" key="3">
    <source>
        <dbReference type="ARBA" id="ARBA00023125"/>
    </source>
</evidence>
<dbReference type="GO" id="GO:0003677">
    <property type="term" value="F:DNA binding"/>
    <property type="evidence" value="ECO:0007669"/>
    <property type="project" value="UniProtKB-KW"/>
</dbReference>
<dbReference type="InterPro" id="IPR005119">
    <property type="entry name" value="LysR_subst-bd"/>
</dbReference>
<evidence type="ECO:0000313" key="6">
    <source>
        <dbReference type="EMBL" id="CAB1368456.1"/>
    </source>
</evidence>
<evidence type="ECO:0000256" key="4">
    <source>
        <dbReference type="ARBA" id="ARBA00023163"/>
    </source>
</evidence>
<reference evidence="6 7" key="1">
    <citation type="submission" date="2020-03" db="EMBL/GenBank/DDBJ databases">
        <authorList>
            <consortium name="Genoscope - CEA"/>
            <person name="William W."/>
        </authorList>
    </citation>
    <scope>NUCLEOTIDE SEQUENCE [LARGE SCALE GENOMIC DNA]</scope>
    <source>
        <strain evidence="7">DSM 16959</strain>
    </source>
</reference>
<proteinExistence type="inferred from homology"/>
<dbReference type="PANTHER" id="PTHR30118">
    <property type="entry name" value="HTH-TYPE TRANSCRIPTIONAL REGULATOR LEUO-RELATED"/>
    <property type="match status" value="1"/>
</dbReference>
<dbReference type="KEGG" id="doe:DENOEST_1291"/>
<dbReference type="InterPro" id="IPR036390">
    <property type="entry name" value="WH_DNA-bd_sf"/>
</dbReference>
<dbReference type="InterPro" id="IPR036388">
    <property type="entry name" value="WH-like_DNA-bd_sf"/>
</dbReference>